<evidence type="ECO:0000256" key="10">
    <source>
        <dbReference type="ARBA" id="ARBA00044662"/>
    </source>
</evidence>
<feature type="transmembrane region" description="Helical" evidence="14">
    <location>
        <begin position="123"/>
        <end position="148"/>
    </location>
</feature>
<evidence type="ECO:0000256" key="8">
    <source>
        <dbReference type="ARBA" id="ARBA00044648"/>
    </source>
</evidence>
<evidence type="ECO:0000256" key="6">
    <source>
        <dbReference type="ARBA" id="ARBA00023136"/>
    </source>
</evidence>
<dbReference type="Pfam" id="PF00083">
    <property type="entry name" value="Sugar_tr"/>
    <property type="match status" value="2"/>
</dbReference>
<evidence type="ECO:0000256" key="7">
    <source>
        <dbReference type="ARBA" id="ARBA00044637"/>
    </source>
</evidence>
<feature type="transmembrane region" description="Helical" evidence="14">
    <location>
        <begin position="525"/>
        <end position="545"/>
    </location>
</feature>
<evidence type="ECO:0000256" key="3">
    <source>
        <dbReference type="ARBA" id="ARBA00022448"/>
    </source>
</evidence>
<keyword evidence="4 14" id="KW-0812">Transmembrane</keyword>
<evidence type="ECO:0000256" key="13">
    <source>
        <dbReference type="ARBA" id="ARBA00044780"/>
    </source>
</evidence>
<keyword evidence="6 14" id="KW-0472">Membrane</keyword>
<comment type="catalytic activity">
    <reaction evidence="7">
        <text>D-galactose(in) = D-galactose(out)</text>
        <dbReference type="Rhea" id="RHEA:34915"/>
        <dbReference type="ChEBI" id="CHEBI:4139"/>
    </reaction>
    <physiologicalReaction direction="right-to-left" evidence="7">
        <dbReference type="Rhea" id="RHEA:34917"/>
    </physiologicalReaction>
</comment>
<dbReference type="InterPro" id="IPR020846">
    <property type="entry name" value="MFS_dom"/>
</dbReference>
<gene>
    <name evidence="16" type="ORF">DD237_008506</name>
</gene>
<feature type="transmembrane region" description="Helical" evidence="14">
    <location>
        <begin position="586"/>
        <end position="609"/>
    </location>
</feature>
<feature type="transmembrane region" description="Helical" evidence="14">
    <location>
        <begin position="551"/>
        <end position="574"/>
    </location>
</feature>
<dbReference type="InterPro" id="IPR005828">
    <property type="entry name" value="MFS_sugar_transport-like"/>
</dbReference>
<dbReference type="PRINTS" id="PR00171">
    <property type="entry name" value="SUGRTRNSPORT"/>
</dbReference>
<comment type="catalytic activity">
    <reaction evidence="11">
        <text>D-glucosamine(out) = D-glucosamine(in)</text>
        <dbReference type="Rhea" id="RHEA:78423"/>
        <dbReference type="ChEBI" id="CHEBI:58723"/>
    </reaction>
    <physiologicalReaction direction="left-to-right" evidence="11">
        <dbReference type="Rhea" id="RHEA:78424"/>
    </physiologicalReaction>
</comment>
<dbReference type="PROSITE" id="PS50850">
    <property type="entry name" value="MFS"/>
    <property type="match status" value="1"/>
</dbReference>
<comment type="caution">
    <text evidence="16">The sequence shown here is derived from an EMBL/GenBank/DDBJ whole genome shotgun (WGS) entry which is preliminary data.</text>
</comment>
<organism evidence="16 17">
    <name type="scientific">Peronospora effusa</name>
    <dbReference type="NCBI Taxonomy" id="542832"/>
    <lineage>
        <taxon>Eukaryota</taxon>
        <taxon>Sar</taxon>
        <taxon>Stramenopiles</taxon>
        <taxon>Oomycota</taxon>
        <taxon>Peronosporomycetes</taxon>
        <taxon>Peronosporales</taxon>
        <taxon>Peronosporaceae</taxon>
        <taxon>Peronospora</taxon>
    </lineage>
</organism>
<comment type="catalytic activity">
    <reaction evidence="8">
        <text>D-glucose(out) = D-glucose(in)</text>
        <dbReference type="Rhea" id="RHEA:60376"/>
        <dbReference type="ChEBI" id="CHEBI:4167"/>
    </reaction>
    <physiologicalReaction direction="left-to-right" evidence="8">
        <dbReference type="Rhea" id="RHEA:60377"/>
    </physiologicalReaction>
</comment>
<protein>
    <recommendedName>
        <fullName evidence="13">Hexose transporter 1</fullName>
    </recommendedName>
</protein>
<evidence type="ECO:0000256" key="9">
    <source>
        <dbReference type="ARBA" id="ARBA00044656"/>
    </source>
</evidence>
<feature type="transmembrane region" description="Helical" evidence="14">
    <location>
        <begin position="497"/>
        <end position="518"/>
    </location>
</feature>
<dbReference type="NCBIfam" id="TIGR00879">
    <property type="entry name" value="SP"/>
    <property type="match status" value="1"/>
</dbReference>
<feature type="transmembrane region" description="Helical" evidence="14">
    <location>
        <begin position="298"/>
        <end position="315"/>
    </location>
</feature>
<dbReference type="PROSITE" id="PS00217">
    <property type="entry name" value="SUGAR_TRANSPORT_2"/>
    <property type="match status" value="1"/>
</dbReference>
<feature type="transmembrane region" description="Helical" evidence="14">
    <location>
        <begin position="92"/>
        <end position="111"/>
    </location>
</feature>
<evidence type="ECO:0000313" key="17">
    <source>
        <dbReference type="Proteomes" id="UP000286097"/>
    </source>
</evidence>
<comment type="subunit">
    <text evidence="2">Homodimer.</text>
</comment>
<evidence type="ECO:0000256" key="12">
    <source>
        <dbReference type="ARBA" id="ARBA00044710"/>
    </source>
</evidence>
<evidence type="ECO:0000259" key="15">
    <source>
        <dbReference type="PROSITE" id="PS50850"/>
    </source>
</evidence>
<feature type="transmembrane region" description="Helical" evidence="14">
    <location>
        <begin position="615"/>
        <end position="636"/>
    </location>
</feature>
<dbReference type="AlphaFoldDB" id="A0A3R7XQM9"/>
<evidence type="ECO:0000256" key="4">
    <source>
        <dbReference type="ARBA" id="ARBA00022692"/>
    </source>
</evidence>
<evidence type="ECO:0000256" key="1">
    <source>
        <dbReference type="ARBA" id="ARBA00004141"/>
    </source>
</evidence>
<dbReference type="EMBL" id="QKXF01000486">
    <property type="protein sequence ID" value="RQM11053.1"/>
    <property type="molecule type" value="Genomic_DNA"/>
</dbReference>
<reference evidence="16 17" key="1">
    <citation type="submission" date="2018-06" db="EMBL/GenBank/DDBJ databases">
        <title>Comparative genomics of downy mildews reveals potential adaptations to biotrophy.</title>
        <authorList>
            <person name="Fletcher K."/>
            <person name="Klosterman S.J."/>
            <person name="Derevnina L."/>
            <person name="Martin F."/>
            <person name="Koike S."/>
            <person name="Reyes Chin-Wo S."/>
            <person name="Mou B."/>
            <person name="Michelmore R."/>
        </authorList>
    </citation>
    <scope>NUCLEOTIDE SEQUENCE [LARGE SCALE GENOMIC DNA]</scope>
    <source>
        <strain evidence="16 17">R13</strain>
    </source>
</reference>
<dbReference type="Gene3D" id="1.20.1250.20">
    <property type="entry name" value="MFS general substrate transporter like domains"/>
    <property type="match status" value="2"/>
</dbReference>
<dbReference type="InterPro" id="IPR003663">
    <property type="entry name" value="Sugar/inositol_transpt"/>
</dbReference>
<dbReference type="SUPFAM" id="SSF103473">
    <property type="entry name" value="MFS general substrate transporter"/>
    <property type="match status" value="2"/>
</dbReference>
<evidence type="ECO:0000313" key="16">
    <source>
        <dbReference type="EMBL" id="RQM11053.1"/>
    </source>
</evidence>
<dbReference type="InterPro" id="IPR045263">
    <property type="entry name" value="GLUT"/>
</dbReference>
<accession>A0A3R7XQM9</accession>
<sequence length="746" mass="80739">MEFTPSSSSLSHVWLVPSPLTTRTAPIQNISSLQPTRRLYANILVAVLQAVQFGWSTSQMNNSIFNNEQDCIARPVVPGTCLMFPGHTKTEWTIAVSSWIVGGMIGSLLTGRASNKFGRKPTMMANCLFMLAGGVVQASSSTITIFTMEFTPSSSSLSHVWLVPSPLTTRTAPIQNISSLQPTRRLYANILVAVLQAVQFGWSTSQMNNSIFNNEQDCIARPVVPGTCLMFPGHTKTEWTIAVSSWIVGGMIGSLLTGRASNKFGRKPTMMANCLFMLAGGVVQASSSTITIFTVGRVFAGIAAGGSTAVIPGFIGEICPPHLRNKLGVCFQISITLGHLLVAITFFFASTSTGWRYIAGFPIVLALLFLGLAPFVLVESPAWLLMAGQPVLADLALAHLYGSENVHLIKTWMDQDEAAPRVGIGSEYVMPMQDLAMSMSPETPKQRNVTRLLSPALIRQLLVAIGVAGTQQLTGVNAVFFYSSGIFKQAGLADGRIGVLLVNFVNVLPSLFCGLLAARVGNRMLILCGLMGMFCSAVGMTAALVGHVPALAIVFTALYVTTFSSSLGPLAWGVMADLFPDDVRAMGCSICVGCSWLCSLAVGLCYPYVAAVFGIYSFVPFMCTVTIAFLFVQNFVPETYGKTIQEIQDEFDALRCKKIRDRISQIASLETGVDIRRQRLDLRRCDRLAVLQPLQRKQTLMLNCIFMIMDDIVQASEYSSGGMNGFGHIHYNLSLDDHIILAAQTI</sequence>
<comment type="catalytic activity">
    <reaction evidence="10">
        <text>D-mannose(out) = D-mannose(in)</text>
        <dbReference type="Rhea" id="RHEA:78391"/>
        <dbReference type="ChEBI" id="CHEBI:4208"/>
    </reaction>
    <physiologicalReaction direction="left-to-right" evidence="10">
        <dbReference type="Rhea" id="RHEA:78392"/>
    </physiologicalReaction>
</comment>
<dbReference type="GO" id="GO:0015149">
    <property type="term" value="F:hexose transmembrane transporter activity"/>
    <property type="evidence" value="ECO:0007669"/>
    <property type="project" value="TreeGrafter"/>
</dbReference>
<name>A0A3R7XQM9_9STRA</name>
<dbReference type="InterPro" id="IPR005829">
    <property type="entry name" value="Sugar_transporter_CS"/>
</dbReference>
<dbReference type="Proteomes" id="UP000286097">
    <property type="component" value="Unassembled WGS sequence"/>
</dbReference>
<comment type="catalytic activity">
    <reaction evidence="12">
        <text>D-fructose(out) = D-fructose(in)</text>
        <dbReference type="Rhea" id="RHEA:60372"/>
        <dbReference type="ChEBI" id="CHEBI:37721"/>
    </reaction>
    <physiologicalReaction direction="left-to-right" evidence="12">
        <dbReference type="Rhea" id="RHEA:60373"/>
    </physiologicalReaction>
</comment>
<feature type="transmembrane region" description="Helical" evidence="14">
    <location>
        <begin position="461"/>
        <end position="482"/>
    </location>
</feature>
<evidence type="ECO:0000256" key="2">
    <source>
        <dbReference type="ARBA" id="ARBA00011738"/>
    </source>
</evidence>
<feature type="transmembrane region" description="Helical" evidence="14">
    <location>
        <begin position="270"/>
        <end position="292"/>
    </location>
</feature>
<evidence type="ECO:0000256" key="5">
    <source>
        <dbReference type="ARBA" id="ARBA00022989"/>
    </source>
</evidence>
<keyword evidence="3" id="KW-0813">Transport</keyword>
<feature type="transmembrane region" description="Helical" evidence="14">
    <location>
        <begin position="239"/>
        <end position="258"/>
    </location>
</feature>
<comment type="subcellular location">
    <subcellularLocation>
        <location evidence="1">Membrane</location>
        <topology evidence="1">Multi-pass membrane protein</topology>
    </subcellularLocation>
</comment>
<comment type="catalytic activity">
    <reaction evidence="9">
        <text>D-xylose(out) = D-xylose(in)</text>
        <dbReference type="Rhea" id="RHEA:78427"/>
        <dbReference type="ChEBI" id="CHEBI:53455"/>
    </reaction>
    <physiologicalReaction direction="left-to-right" evidence="9">
        <dbReference type="Rhea" id="RHEA:78428"/>
    </physiologicalReaction>
</comment>
<feature type="transmembrane region" description="Helical" evidence="14">
    <location>
        <begin position="355"/>
        <end position="378"/>
    </location>
</feature>
<evidence type="ECO:0000256" key="11">
    <source>
        <dbReference type="ARBA" id="ARBA00044668"/>
    </source>
</evidence>
<feature type="domain" description="Major facilitator superfamily (MFS) profile" evidence="15">
    <location>
        <begin position="189"/>
        <end position="640"/>
    </location>
</feature>
<dbReference type="InterPro" id="IPR036259">
    <property type="entry name" value="MFS_trans_sf"/>
</dbReference>
<dbReference type="VEuPathDB" id="FungiDB:DD237_008506"/>
<keyword evidence="5 14" id="KW-1133">Transmembrane helix</keyword>
<dbReference type="PANTHER" id="PTHR23503">
    <property type="entry name" value="SOLUTE CARRIER FAMILY 2"/>
    <property type="match status" value="1"/>
</dbReference>
<feature type="transmembrane region" description="Helical" evidence="14">
    <location>
        <begin position="327"/>
        <end position="349"/>
    </location>
</feature>
<evidence type="ECO:0000256" key="14">
    <source>
        <dbReference type="SAM" id="Phobius"/>
    </source>
</evidence>
<proteinExistence type="predicted"/>
<dbReference type="PANTHER" id="PTHR23503:SF8">
    <property type="entry name" value="FACILITATED GLUCOSE TRANSPORTER PROTEIN 1"/>
    <property type="match status" value="1"/>
</dbReference>
<dbReference type="GO" id="GO:0016020">
    <property type="term" value="C:membrane"/>
    <property type="evidence" value="ECO:0007669"/>
    <property type="project" value="UniProtKB-SubCell"/>
</dbReference>